<feature type="domain" description="EF-hand" evidence="1">
    <location>
        <begin position="181"/>
        <end position="216"/>
    </location>
</feature>
<organism evidence="2 3">
    <name type="scientific">Symbiodinium natans</name>
    <dbReference type="NCBI Taxonomy" id="878477"/>
    <lineage>
        <taxon>Eukaryota</taxon>
        <taxon>Sar</taxon>
        <taxon>Alveolata</taxon>
        <taxon>Dinophyceae</taxon>
        <taxon>Suessiales</taxon>
        <taxon>Symbiodiniaceae</taxon>
        <taxon>Symbiodinium</taxon>
    </lineage>
</organism>
<gene>
    <name evidence="2" type="ORF">SNAT2548_LOCUS694</name>
</gene>
<dbReference type="EMBL" id="CAJNDS010000034">
    <property type="protein sequence ID" value="CAE6927054.1"/>
    <property type="molecule type" value="Genomic_DNA"/>
</dbReference>
<dbReference type="PROSITE" id="PS00018">
    <property type="entry name" value="EF_HAND_1"/>
    <property type="match status" value="1"/>
</dbReference>
<dbReference type="OrthoDB" id="441139at2759"/>
<comment type="caution">
    <text evidence="2">The sequence shown here is derived from an EMBL/GenBank/DDBJ whole genome shotgun (WGS) entry which is preliminary data.</text>
</comment>
<evidence type="ECO:0000259" key="1">
    <source>
        <dbReference type="PROSITE" id="PS50222"/>
    </source>
</evidence>
<sequence>MTSGETDDPSRHPLVVALRALLRATHGNPGRAARDTVRDAAISAHQAAKQGSLGAHDVAAWQRGELQDKLEAFQSGQHLESVSLVWDTLVLARDAPRDEGLDLEEVEELVLAHLVAFPDVLAQSLVVSLFQQVHLGQSFLHEAERAIDVTAVLKELQPQLDKHKATALRVAEQCCTHLQSRSETLASNLLKRMDLDGDGFVGESEFLASAVHALALEVENLAVSVGVPQLMSDESFSDDFHEAVGKTLALDASSP</sequence>
<dbReference type="PROSITE" id="PS50222">
    <property type="entry name" value="EF_HAND_2"/>
    <property type="match status" value="1"/>
</dbReference>
<evidence type="ECO:0000313" key="2">
    <source>
        <dbReference type="EMBL" id="CAE6927054.1"/>
    </source>
</evidence>
<protein>
    <recommendedName>
        <fullName evidence="1">EF-hand domain-containing protein</fullName>
    </recommendedName>
</protein>
<dbReference type="GO" id="GO:0005509">
    <property type="term" value="F:calcium ion binding"/>
    <property type="evidence" value="ECO:0007669"/>
    <property type="project" value="InterPro"/>
</dbReference>
<name>A0A812GMG8_9DINO</name>
<dbReference type="InterPro" id="IPR002048">
    <property type="entry name" value="EF_hand_dom"/>
</dbReference>
<evidence type="ECO:0000313" key="3">
    <source>
        <dbReference type="Proteomes" id="UP000604046"/>
    </source>
</evidence>
<keyword evidence="3" id="KW-1185">Reference proteome</keyword>
<accession>A0A812GMG8</accession>
<dbReference type="InterPro" id="IPR018247">
    <property type="entry name" value="EF_Hand_1_Ca_BS"/>
</dbReference>
<dbReference type="Proteomes" id="UP000604046">
    <property type="component" value="Unassembled WGS sequence"/>
</dbReference>
<reference evidence="2" key="1">
    <citation type="submission" date="2021-02" db="EMBL/GenBank/DDBJ databases">
        <authorList>
            <person name="Dougan E. K."/>
            <person name="Rhodes N."/>
            <person name="Thang M."/>
            <person name="Chan C."/>
        </authorList>
    </citation>
    <scope>NUCLEOTIDE SEQUENCE</scope>
</reference>
<proteinExistence type="predicted"/>
<dbReference type="AlphaFoldDB" id="A0A812GMG8"/>